<feature type="transmembrane region" description="Helical" evidence="1">
    <location>
        <begin position="588"/>
        <end position="606"/>
    </location>
</feature>
<feature type="transmembrane region" description="Helical" evidence="1">
    <location>
        <begin position="134"/>
        <end position="156"/>
    </location>
</feature>
<organism evidence="3 4">
    <name type="scientific">Candidatus Roizmanbacteria bacterium RIFCSPHIGHO2_01_FULL_39_12c</name>
    <dbReference type="NCBI Taxonomy" id="1802031"/>
    <lineage>
        <taxon>Bacteria</taxon>
        <taxon>Candidatus Roizmaniibacteriota</taxon>
    </lineage>
</organism>
<feature type="transmembrane region" description="Helical" evidence="1">
    <location>
        <begin position="340"/>
        <end position="361"/>
    </location>
</feature>
<dbReference type="Proteomes" id="UP000177208">
    <property type="component" value="Unassembled WGS sequence"/>
</dbReference>
<feature type="domain" description="Membrane protein 6-pyruvoyl-tetrahydropterin synthase-related" evidence="2">
    <location>
        <begin position="71"/>
        <end position="398"/>
    </location>
</feature>
<evidence type="ECO:0000256" key="1">
    <source>
        <dbReference type="SAM" id="Phobius"/>
    </source>
</evidence>
<keyword evidence="1" id="KW-0812">Transmembrane</keyword>
<evidence type="ECO:0000313" key="4">
    <source>
        <dbReference type="Proteomes" id="UP000177208"/>
    </source>
</evidence>
<evidence type="ECO:0000259" key="2">
    <source>
        <dbReference type="Pfam" id="PF10131"/>
    </source>
</evidence>
<dbReference type="AlphaFoldDB" id="A0A1F7G9T0"/>
<evidence type="ECO:0000313" key="3">
    <source>
        <dbReference type="EMBL" id="OGK15495.1"/>
    </source>
</evidence>
<dbReference type="Pfam" id="PF10131">
    <property type="entry name" value="PTPS_related"/>
    <property type="match status" value="1"/>
</dbReference>
<dbReference type="EMBL" id="MFZG01000036">
    <property type="protein sequence ID" value="OGK15495.1"/>
    <property type="molecule type" value="Genomic_DNA"/>
</dbReference>
<feature type="transmembrane region" description="Helical" evidence="1">
    <location>
        <begin position="7"/>
        <end position="26"/>
    </location>
</feature>
<feature type="transmembrane region" description="Helical" evidence="1">
    <location>
        <begin position="381"/>
        <end position="405"/>
    </location>
</feature>
<comment type="caution">
    <text evidence="3">The sequence shown here is derived from an EMBL/GenBank/DDBJ whole genome shotgun (WGS) entry which is preliminary data.</text>
</comment>
<sequence length="616" mass="71230">MHKVRSAVFDLLLLFIITVPAFLSLLNSEYFSMHDDQHIVRLYLLDQGIRQGYLYPRWVDGLGFGFGYPLYNFYPPLIYYIGEFFHILGFSLIWSVKLVFISGFILGAIGIYLLVKKYTNRLSALVSAALYTYFFYHAVLIYARGALAEFFALAILPFVFLSMDNLVDKTNWRNCILFGVSLALLILTQPLIALPSMIFIGFYFIFYLLKTKFKHKFIYLFAGSLILGLSLSAFYWLPSLSERKYTLTDKILTGELASYKLHYIYPGQFIYSPWGFGGSAEGLADGVTFQLGKVHIGLTIGAILLAVVTYFLERFRHSVSRVPYGTRSSRIVVQNSDPDLVGMTLPYFFFCVFLLIFSLFMTTGYSSFIWDRVGYLWYLQFPWRFLTFTTILISILGGCCIFFIFRLLNQYIEPRGFNVLIQGFIYNILVIFLVAGTIITYQKYFKPQRVLMVTDKELTAREEISWRISRTSYEFVPKGIKTKKSELDTTELAIEKKDLPQDPYKVILGDADIETVKNNFQNKEFSVNAKTQLIFRLNTYNFPGWTTYLNSQKTSINDRNDYKLITLNIPQGQHELKFVFKNTPVRNLANFLTLTAVGVLVMLNIFQHLNLRKNRS</sequence>
<keyword evidence="1" id="KW-0472">Membrane</keyword>
<protein>
    <recommendedName>
        <fullName evidence="2">Membrane protein 6-pyruvoyl-tetrahydropterin synthase-related domain-containing protein</fullName>
    </recommendedName>
</protein>
<accession>A0A1F7G9T0</accession>
<feature type="transmembrane region" description="Helical" evidence="1">
    <location>
        <begin position="217"/>
        <end position="237"/>
    </location>
</feature>
<reference evidence="3 4" key="1">
    <citation type="journal article" date="2016" name="Nat. Commun.">
        <title>Thousands of microbial genomes shed light on interconnected biogeochemical processes in an aquifer system.</title>
        <authorList>
            <person name="Anantharaman K."/>
            <person name="Brown C.T."/>
            <person name="Hug L.A."/>
            <person name="Sharon I."/>
            <person name="Castelle C.J."/>
            <person name="Probst A.J."/>
            <person name="Thomas B.C."/>
            <person name="Singh A."/>
            <person name="Wilkins M.J."/>
            <person name="Karaoz U."/>
            <person name="Brodie E.L."/>
            <person name="Williams K.H."/>
            <person name="Hubbard S.S."/>
            <person name="Banfield J.F."/>
        </authorList>
    </citation>
    <scope>NUCLEOTIDE SEQUENCE [LARGE SCALE GENOMIC DNA]</scope>
</reference>
<dbReference type="InterPro" id="IPR018776">
    <property type="entry name" value="Membrane_prot_PTPS-rel_domain"/>
</dbReference>
<feature type="transmembrane region" description="Helical" evidence="1">
    <location>
        <begin position="84"/>
        <end position="114"/>
    </location>
</feature>
<proteinExistence type="predicted"/>
<gene>
    <name evidence="3" type="ORF">A2774_04340</name>
</gene>
<feature type="transmembrane region" description="Helical" evidence="1">
    <location>
        <begin position="417"/>
        <end position="441"/>
    </location>
</feature>
<feature type="transmembrane region" description="Helical" evidence="1">
    <location>
        <begin position="176"/>
        <end position="205"/>
    </location>
</feature>
<feature type="transmembrane region" description="Helical" evidence="1">
    <location>
        <begin position="294"/>
        <end position="312"/>
    </location>
</feature>
<keyword evidence="1" id="KW-1133">Transmembrane helix</keyword>
<name>A0A1F7G9T0_9BACT</name>